<dbReference type="AlphaFoldDB" id="A0A0S4QRL3"/>
<keyword evidence="2" id="KW-1185">Reference proteome</keyword>
<sequence>MIDTHGPWLDCPWCGGRVPLAYLAPSDEEPGAAAGVCTECRRRVTITPPDDPFAPAR</sequence>
<reference evidence="2" key="1">
    <citation type="submission" date="2015-11" db="EMBL/GenBank/DDBJ databases">
        <authorList>
            <person name="Varghese N."/>
        </authorList>
    </citation>
    <scope>NUCLEOTIDE SEQUENCE [LARGE SCALE GENOMIC DNA]</scope>
    <source>
        <strain evidence="2">DSM 45899</strain>
    </source>
</reference>
<gene>
    <name evidence="1" type="ORF">Ga0074812_11441</name>
</gene>
<evidence type="ECO:0000313" key="2">
    <source>
        <dbReference type="Proteomes" id="UP000198802"/>
    </source>
</evidence>
<accession>A0A0S4QRL3</accession>
<dbReference type="Proteomes" id="UP000198802">
    <property type="component" value="Unassembled WGS sequence"/>
</dbReference>
<organism evidence="1 2">
    <name type="scientific">Parafrankia irregularis</name>
    <dbReference type="NCBI Taxonomy" id="795642"/>
    <lineage>
        <taxon>Bacteria</taxon>
        <taxon>Bacillati</taxon>
        <taxon>Actinomycetota</taxon>
        <taxon>Actinomycetes</taxon>
        <taxon>Frankiales</taxon>
        <taxon>Frankiaceae</taxon>
        <taxon>Parafrankia</taxon>
    </lineage>
</organism>
<dbReference type="EMBL" id="FAOZ01000014">
    <property type="protein sequence ID" value="CUU57694.1"/>
    <property type="molecule type" value="Genomic_DNA"/>
</dbReference>
<proteinExistence type="predicted"/>
<protein>
    <submittedName>
        <fullName evidence="1">Uncharacterized protein</fullName>
    </submittedName>
</protein>
<evidence type="ECO:0000313" key="1">
    <source>
        <dbReference type="EMBL" id="CUU57694.1"/>
    </source>
</evidence>
<dbReference type="RefSeq" id="WP_006543788.1">
    <property type="nucleotide sequence ID" value="NZ_FAOZ01000014.1"/>
</dbReference>
<name>A0A0S4QRL3_9ACTN</name>